<protein>
    <recommendedName>
        <fullName evidence="3">Lipoprotein</fullName>
    </recommendedName>
</protein>
<organism evidence="1 2">
    <name type="scientific">Leptospira licerasiae str. MMD4847</name>
    <dbReference type="NCBI Taxonomy" id="1049971"/>
    <lineage>
        <taxon>Bacteria</taxon>
        <taxon>Pseudomonadati</taxon>
        <taxon>Spirochaetota</taxon>
        <taxon>Spirochaetia</taxon>
        <taxon>Leptospirales</taxon>
        <taxon>Leptospiraceae</taxon>
        <taxon>Leptospira</taxon>
    </lineage>
</organism>
<evidence type="ECO:0008006" key="3">
    <source>
        <dbReference type="Google" id="ProtNLM"/>
    </source>
</evidence>
<accession>A0ABN0H9B6</accession>
<sequence length="264" mass="30181">MIMKSRKLKYTTLILLTILSISNCSIPQRRIDVNRFAGEKNTSGIVGFSLFLYMNEKVYYYPTVALELKNIKSIDYTAKKIEYYGKIDFGDIKSHDEGMYEIIQSRVSDFPIDSAFMAISGEERKDQFTISSLPIQTRELGAFVGNVNLDPFEFSKAIDLKPERNRIKYAGVILVKVDLINPKKEGRTTTYETKVTVSRGEEFLADFIKNHSLSAVGLESKYFGSEGMTAKGAEIHFLNEFVKRQKEGYWAEKALELIKQKKNQ</sequence>
<dbReference type="Proteomes" id="UP000018720">
    <property type="component" value="Unassembled WGS sequence"/>
</dbReference>
<name>A0ABN0H9B6_9LEPT</name>
<keyword evidence="2" id="KW-1185">Reference proteome</keyword>
<dbReference type="EMBL" id="AHOM02000005">
    <property type="protein sequence ID" value="EJZ42341.1"/>
    <property type="molecule type" value="Genomic_DNA"/>
</dbReference>
<comment type="caution">
    <text evidence="1">The sequence shown here is derived from an EMBL/GenBank/DDBJ whole genome shotgun (WGS) entry which is preliminary data.</text>
</comment>
<proteinExistence type="predicted"/>
<evidence type="ECO:0000313" key="2">
    <source>
        <dbReference type="Proteomes" id="UP000018720"/>
    </source>
</evidence>
<gene>
    <name evidence="1" type="ORF">LEP1GSC178_0044</name>
</gene>
<reference evidence="1 2" key="1">
    <citation type="submission" date="2012-08" db="EMBL/GenBank/DDBJ databases">
        <authorList>
            <person name="Harkins D.M."/>
            <person name="Durkin A.S."/>
            <person name="Selengut J.D."/>
            <person name="Sanka R."/>
            <person name="DePew J."/>
            <person name="Purushe J."/>
            <person name="Matthias M.A."/>
            <person name="Vinetz J.M."/>
            <person name="Sutton G.G."/>
            <person name="Nelson W.C."/>
            <person name="Fouts D.E."/>
        </authorList>
    </citation>
    <scope>NUCLEOTIDE SEQUENCE [LARGE SCALE GENOMIC DNA]</scope>
    <source>
        <strain evidence="1 2">MMD4847</strain>
    </source>
</reference>
<evidence type="ECO:0000313" key="1">
    <source>
        <dbReference type="EMBL" id="EJZ42341.1"/>
    </source>
</evidence>